<feature type="domain" description="Laminin G" evidence="3">
    <location>
        <begin position="1"/>
        <end position="179"/>
    </location>
</feature>
<evidence type="ECO:0000259" key="3">
    <source>
        <dbReference type="PROSITE" id="PS50025"/>
    </source>
</evidence>
<dbReference type="SMART" id="SM00560">
    <property type="entry name" value="LamGL"/>
    <property type="match status" value="4"/>
</dbReference>
<keyword evidence="1" id="KW-0732">Signal</keyword>
<organism evidence="4 5">
    <name type="scientific">Candidatus Woesebacteria bacterium GW2011_GWC1_43_10b</name>
    <dbReference type="NCBI Taxonomy" id="1618585"/>
    <lineage>
        <taxon>Bacteria</taxon>
        <taxon>Candidatus Woeseibacteriota</taxon>
    </lineage>
</organism>
<dbReference type="PROSITE" id="PS50025">
    <property type="entry name" value="LAM_G_DOMAIN"/>
    <property type="match status" value="1"/>
</dbReference>
<proteinExistence type="predicted"/>
<dbReference type="Proteomes" id="UP000034611">
    <property type="component" value="Unassembled WGS sequence"/>
</dbReference>
<dbReference type="PANTHER" id="PTHR42535">
    <property type="entry name" value="OOKINETE PROTEIN, PUTATIVE-RELATED"/>
    <property type="match status" value="1"/>
</dbReference>
<sequence>MERISGWFRHPSTVSGTDTILARYGSAGYKIYMNSNGYLCFGIDDDSTWGPDDEACSSANQGSYADSKWHNFEAVRDTNSLILYIDGSPVFTLSSLTASGSLNSNSGIFVGADSNSSNYWDGFLDEIVIYPYARSAAQVKNDLLGSQTAQLFGSQSMDFLTQGLVGYWKMNEDSWTNNCSTDSALDSSGNNFNGDSCPDTSGPTATTVGKFGKAGNFDGTDDYLSISDNDTLSFLNTNFTISLWAKIGALQHNSLVNKGQGTTRTGYQILAESDGTFKIVYSDTADGSDEYFSFGSYTTGQWYHIVMVADKTNHLVRAFVNGNLENTYDITGKSDDITTTYAMQIGRNGSFYANAVIDEVRAYNRALQPAEVSALYNWAPGPVVYYKLDEGTGTSSVNDLSGNGNTGTMTGTMTANDWIPGKFGSALDFNGSEAFSGSAWVYVKTMPGSSNQDAIITKYDETSTLRGYRLVVENDDADATGNFQVEIYDESADQSITATGANDTVVENTWYHVGFTFNGGVAGAADDLKLYTNGVFTGSNTQNALFLGLEDIAVDFSIGDYDTTDAVANNTAFTGIIDDAKIYNYIRTSGQIIEDMNADHPAPGSPIGSPVAWYKLDEGYQSTAYNSGSGGSALNGSKSANASWTNSGIFGKAMTFDGTQAVVSKTDDNSLDLRTDSFTASAWIKVATPSGNPDVIINKGATTSTDYGYWWEVNSSNHLGIYISNGSSYIVNNVTGSANVSNNSWHHVVFVWDPADGVYMYVDGRLDKYQAQTTSIDINGSGTFYIGGYGGQVDDVRIFRSALTADQIKILYSQGSAAVWGATSTDSSDNATWSSQNEYCPPGQGSTCTAPVGEWKLDENTGTTSTYDTSGNDKTGTLTNIESGDWIPGKKGGALNLDGSNEYIDIGTGPTSVKSVEFWVYPKTTTEYFVNLTSTTDYLWSNAGTLTATGLTSPAYYVNGVRTTTIVANQWQHVVVTTDTAENASNLDIGRTADANYLEGYIDQVRLYSNALTQSQVSWLYNRGAPLAWYKFDECTGTAANNSAPAASGGDAGYDGIIVIGATGDNTAAGTCAGISTDAWYNGATGKRNASLDFDGSNDYVSIDDDRVFTFSNDTDADYPFSLSAWIKFADDDSGEIISKNDLTNNEFRFRLDADDKLILYFDGAPGGDISATSVNAISESTWHLVTATYNGSSSNTGIKLYVDGVSIPVTRSTSGTYSYLPNTTSAVYIGARGTTPSNPLNAQIDEVKIFNYELTPQQIRDVYNQGALFYGPATGSP</sequence>
<dbReference type="Pfam" id="PF13385">
    <property type="entry name" value="Laminin_G_3"/>
    <property type="match status" value="5"/>
</dbReference>
<keyword evidence="2" id="KW-1015">Disulfide bond</keyword>
<dbReference type="SUPFAM" id="SSF49899">
    <property type="entry name" value="Concanavalin A-like lectins/glucanases"/>
    <property type="match status" value="6"/>
</dbReference>
<dbReference type="PATRIC" id="fig|1618585.3.peg.100"/>
<reference evidence="4 5" key="1">
    <citation type="journal article" date="2015" name="Nature">
        <title>rRNA introns, odd ribosomes, and small enigmatic genomes across a large radiation of phyla.</title>
        <authorList>
            <person name="Brown C.T."/>
            <person name="Hug L.A."/>
            <person name="Thomas B.C."/>
            <person name="Sharon I."/>
            <person name="Castelle C.J."/>
            <person name="Singh A."/>
            <person name="Wilkins M.J."/>
            <person name="Williams K.H."/>
            <person name="Banfield J.F."/>
        </authorList>
    </citation>
    <scope>NUCLEOTIDE SEQUENCE [LARGE SCALE GENOMIC DNA]</scope>
</reference>
<dbReference type="CDD" id="cd00110">
    <property type="entry name" value="LamG"/>
    <property type="match status" value="1"/>
</dbReference>
<dbReference type="InterPro" id="IPR001791">
    <property type="entry name" value="Laminin_G"/>
</dbReference>
<evidence type="ECO:0000313" key="4">
    <source>
        <dbReference type="EMBL" id="KKS80882.1"/>
    </source>
</evidence>
<dbReference type="InterPro" id="IPR006558">
    <property type="entry name" value="LamG-like"/>
</dbReference>
<comment type="caution">
    <text evidence="4">The sequence shown here is derived from an EMBL/GenBank/DDBJ whole genome shotgun (WGS) entry which is preliminary data.</text>
</comment>
<dbReference type="InterPro" id="IPR013320">
    <property type="entry name" value="ConA-like_dom_sf"/>
</dbReference>
<dbReference type="AlphaFoldDB" id="A0A0G1C5P9"/>
<dbReference type="EMBL" id="LCEY01000005">
    <property type="protein sequence ID" value="KKS80882.1"/>
    <property type="molecule type" value="Genomic_DNA"/>
</dbReference>
<protein>
    <recommendedName>
        <fullName evidence="3">Laminin G domain-containing protein</fullName>
    </recommendedName>
</protein>
<evidence type="ECO:0000256" key="1">
    <source>
        <dbReference type="ARBA" id="ARBA00022729"/>
    </source>
</evidence>
<evidence type="ECO:0000256" key="2">
    <source>
        <dbReference type="ARBA" id="ARBA00023157"/>
    </source>
</evidence>
<gene>
    <name evidence="4" type="ORF">UV56_C0005G0002</name>
</gene>
<name>A0A0G1C5P9_9BACT</name>
<dbReference type="PANTHER" id="PTHR42535:SF2">
    <property type="entry name" value="CHROMOSOME UNDETERMINED SCAFFOLD_146, WHOLE GENOME SHOTGUN SEQUENCE"/>
    <property type="match status" value="1"/>
</dbReference>
<evidence type="ECO:0000313" key="5">
    <source>
        <dbReference type="Proteomes" id="UP000034611"/>
    </source>
</evidence>
<dbReference type="Gene3D" id="2.60.120.200">
    <property type="match status" value="7"/>
</dbReference>
<accession>A0A0G1C5P9</accession>